<evidence type="ECO:0000256" key="5">
    <source>
        <dbReference type="ARBA" id="ARBA00022989"/>
    </source>
</evidence>
<dbReference type="GO" id="GO:0005886">
    <property type="term" value="C:plasma membrane"/>
    <property type="evidence" value="ECO:0007669"/>
    <property type="project" value="TreeGrafter"/>
</dbReference>
<evidence type="ECO:0000256" key="6">
    <source>
        <dbReference type="ARBA" id="ARBA00023065"/>
    </source>
</evidence>
<comment type="similarity">
    <text evidence="2">Belongs to the two pore domain potassium channel (TC 1.A.1.7) family.</text>
</comment>
<evidence type="ECO:0000256" key="7">
    <source>
        <dbReference type="ARBA" id="ARBA00023136"/>
    </source>
</evidence>
<dbReference type="InterPro" id="IPR013099">
    <property type="entry name" value="K_chnl_dom"/>
</dbReference>
<dbReference type="InterPro" id="IPR003280">
    <property type="entry name" value="2pore_dom_K_chnl"/>
</dbReference>
<feature type="domain" description="Potassium channel" evidence="10">
    <location>
        <begin position="79"/>
        <end position="156"/>
    </location>
</feature>
<keyword evidence="4 9" id="KW-0812">Transmembrane</keyword>
<feature type="transmembrane region" description="Helical" evidence="9">
    <location>
        <begin position="244"/>
        <end position="269"/>
    </location>
</feature>
<dbReference type="Gene3D" id="1.10.287.70">
    <property type="match status" value="2"/>
</dbReference>
<evidence type="ECO:0000256" key="8">
    <source>
        <dbReference type="ARBA" id="ARBA00023303"/>
    </source>
</evidence>
<proteinExistence type="inferred from homology"/>
<dbReference type="AlphaFoldDB" id="A0A2N9ISZ9"/>
<evidence type="ECO:0000256" key="1">
    <source>
        <dbReference type="ARBA" id="ARBA00004141"/>
    </source>
</evidence>
<comment type="subcellular location">
    <subcellularLocation>
        <location evidence="1">Membrane</location>
        <topology evidence="1">Multi-pass membrane protein</topology>
    </subcellularLocation>
</comment>
<keyword evidence="6" id="KW-0406">Ion transport</keyword>
<keyword evidence="7 9" id="KW-0472">Membrane</keyword>
<dbReference type="PROSITE" id="PS00018">
    <property type="entry name" value="EF_HAND_1"/>
    <property type="match status" value="1"/>
</dbReference>
<reference evidence="11" key="1">
    <citation type="submission" date="2018-02" db="EMBL/GenBank/DDBJ databases">
        <authorList>
            <person name="Cohen D.B."/>
            <person name="Kent A.D."/>
        </authorList>
    </citation>
    <scope>NUCLEOTIDE SEQUENCE</scope>
</reference>
<feature type="transmembrane region" description="Helical" evidence="9">
    <location>
        <begin position="128"/>
        <end position="148"/>
    </location>
</feature>
<sequence>MASQDAKGKWPLQAGLVNSTPQTSMTYAPKRRRYLLCTSDPLTISVSRGTSNNDPSPNSTSIFGKIDSNLMLVAIVLPIYLGLGTLCFYLLDPQMKGHKTNGIIDAIYFCIVTMATVGYGDIVPDTVLTKLIVCAFAFTGMALVVLGLTKAADYLLKTQGELLVKTLYIDQNSPAGTKKLFDAKAVKCKCLLVSLFILVLIIAGTAFLATVEEFNLIDAFYCVCVTITTLGYGDKTFKTKGGRVFAVFWILLSTISLAQLLCYITELFAQNRQSELVKRVLSRKMTHVDLGEADLDNDKVVEIAEFILHKLKEMEKITEDDIALLKEEFKNLDVDKSNSLTAHDINSNREVTLSM</sequence>
<keyword evidence="5 9" id="KW-1133">Transmembrane helix</keyword>
<dbReference type="SUPFAM" id="SSF81324">
    <property type="entry name" value="Voltage-gated potassium channels"/>
    <property type="match status" value="2"/>
</dbReference>
<dbReference type="PANTHER" id="PTHR11003:SF291">
    <property type="entry name" value="IP11374P"/>
    <property type="match status" value="1"/>
</dbReference>
<feature type="transmembrane region" description="Helical" evidence="9">
    <location>
        <begin position="70"/>
        <end position="91"/>
    </location>
</feature>
<feature type="domain" description="Potassium channel" evidence="10">
    <location>
        <begin position="196"/>
        <end position="268"/>
    </location>
</feature>
<dbReference type="PRINTS" id="PR01333">
    <property type="entry name" value="2POREKCHANEL"/>
</dbReference>
<feature type="transmembrane region" description="Helical" evidence="9">
    <location>
        <begin position="103"/>
        <end position="122"/>
    </location>
</feature>
<organism evidence="11">
    <name type="scientific">Fagus sylvatica</name>
    <name type="common">Beechnut</name>
    <dbReference type="NCBI Taxonomy" id="28930"/>
    <lineage>
        <taxon>Eukaryota</taxon>
        <taxon>Viridiplantae</taxon>
        <taxon>Streptophyta</taxon>
        <taxon>Embryophyta</taxon>
        <taxon>Tracheophyta</taxon>
        <taxon>Spermatophyta</taxon>
        <taxon>Magnoliopsida</taxon>
        <taxon>eudicotyledons</taxon>
        <taxon>Gunneridae</taxon>
        <taxon>Pentapetalae</taxon>
        <taxon>rosids</taxon>
        <taxon>fabids</taxon>
        <taxon>Fagales</taxon>
        <taxon>Fagaceae</taxon>
        <taxon>Fagus</taxon>
    </lineage>
</organism>
<dbReference type="GO" id="GO:0015271">
    <property type="term" value="F:outward rectifier potassium channel activity"/>
    <property type="evidence" value="ECO:0007669"/>
    <property type="project" value="TreeGrafter"/>
</dbReference>
<evidence type="ECO:0000256" key="2">
    <source>
        <dbReference type="ARBA" id="ARBA00010159"/>
    </source>
</evidence>
<feature type="transmembrane region" description="Helical" evidence="9">
    <location>
        <begin position="214"/>
        <end position="232"/>
    </location>
</feature>
<evidence type="ECO:0000259" key="10">
    <source>
        <dbReference type="Pfam" id="PF07885"/>
    </source>
</evidence>
<dbReference type="GO" id="GO:0009705">
    <property type="term" value="C:plant-type vacuole membrane"/>
    <property type="evidence" value="ECO:0007669"/>
    <property type="project" value="TreeGrafter"/>
</dbReference>
<keyword evidence="8" id="KW-0407">Ion channel</keyword>
<accession>A0A2N9ISZ9</accession>
<keyword evidence="3" id="KW-0813">Transport</keyword>
<dbReference type="InterPro" id="IPR018247">
    <property type="entry name" value="EF_Hand_1_Ca_BS"/>
</dbReference>
<evidence type="ECO:0000256" key="4">
    <source>
        <dbReference type="ARBA" id="ARBA00022692"/>
    </source>
</evidence>
<feature type="transmembrane region" description="Helical" evidence="9">
    <location>
        <begin position="188"/>
        <end position="208"/>
    </location>
</feature>
<name>A0A2N9ISZ9_FAGSY</name>
<evidence type="ECO:0000313" key="11">
    <source>
        <dbReference type="EMBL" id="SPD27404.1"/>
    </source>
</evidence>
<gene>
    <name evidence="11" type="ORF">FSB_LOCUS55286</name>
</gene>
<dbReference type="GO" id="GO:0030322">
    <property type="term" value="P:stabilization of membrane potential"/>
    <property type="evidence" value="ECO:0007669"/>
    <property type="project" value="TreeGrafter"/>
</dbReference>
<dbReference type="EMBL" id="OIVN01006192">
    <property type="protein sequence ID" value="SPD27404.1"/>
    <property type="molecule type" value="Genomic_DNA"/>
</dbReference>
<dbReference type="Pfam" id="PF07885">
    <property type="entry name" value="Ion_trans_2"/>
    <property type="match status" value="2"/>
</dbReference>
<protein>
    <recommendedName>
        <fullName evidence="10">Potassium channel domain-containing protein</fullName>
    </recommendedName>
</protein>
<evidence type="ECO:0000256" key="9">
    <source>
        <dbReference type="SAM" id="Phobius"/>
    </source>
</evidence>
<dbReference type="PANTHER" id="PTHR11003">
    <property type="entry name" value="POTASSIUM CHANNEL, SUBFAMILY K"/>
    <property type="match status" value="1"/>
</dbReference>
<dbReference type="GO" id="GO:0022841">
    <property type="term" value="F:potassium ion leak channel activity"/>
    <property type="evidence" value="ECO:0007669"/>
    <property type="project" value="TreeGrafter"/>
</dbReference>
<evidence type="ECO:0000256" key="3">
    <source>
        <dbReference type="ARBA" id="ARBA00022448"/>
    </source>
</evidence>